<evidence type="ECO:0000256" key="1">
    <source>
        <dbReference type="SAM" id="Coils"/>
    </source>
</evidence>
<dbReference type="RefSeq" id="WP_146525628.1">
    <property type="nucleotide sequence ID" value="NZ_SJPV01000002.1"/>
</dbReference>
<evidence type="ECO:0000313" key="3">
    <source>
        <dbReference type="Proteomes" id="UP000319143"/>
    </source>
</evidence>
<dbReference type="EMBL" id="SJPV01000002">
    <property type="protein sequence ID" value="TWU41132.1"/>
    <property type="molecule type" value="Genomic_DNA"/>
</dbReference>
<organism evidence="2 3">
    <name type="scientific">Novipirellula artificiosorum</name>
    <dbReference type="NCBI Taxonomy" id="2528016"/>
    <lineage>
        <taxon>Bacteria</taxon>
        <taxon>Pseudomonadati</taxon>
        <taxon>Planctomycetota</taxon>
        <taxon>Planctomycetia</taxon>
        <taxon>Pirellulales</taxon>
        <taxon>Pirellulaceae</taxon>
        <taxon>Novipirellula</taxon>
    </lineage>
</organism>
<protein>
    <submittedName>
        <fullName evidence="2">Uncharacterized protein</fullName>
    </submittedName>
</protein>
<name>A0A5C6DWX0_9BACT</name>
<gene>
    <name evidence="2" type="ORF">Poly41_19700</name>
</gene>
<dbReference type="AlphaFoldDB" id="A0A5C6DWX0"/>
<sequence>MKLRLVELEKANKQLKAATSDRNEAMIRQSTQQTAMLMLRDAEENMKQLDQAMNAVAPEVEERASE</sequence>
<keyword evidence="1" id="KW-0175">Coiled coil</keyword>
<proteinExistence type="predicted"/>
<dbReference type="Proteomes" id="UP000319143">
    <property type="component" value="Unassembled WGS sequence"/>
</dbReference>
<feature type="coiled-coil region" evidence="1">
    <location>
        <begin position="8"/>
        <end position="52"/>
    </location>
</feature>
<accession>A0A5C6DWX0</accession>
<evidence type="ECO:0000313" key="2">
    <source>
        <dbReference type="EMBL" id="TWU41132.1"/>
    </source>
</evidence>
<comment type="caution">
    <text evidence="2">The sequence shown here is derived from an EMBL/GenBank/DDBJ whole genome shotgun (WGS) entry which is preliminary data.</text>
</comment>
<keyword evidence="3" id="KW-1185">Reference proteome</keyword>
<reference evidence="2 3" key="1">
    <citation type="submission" date="2019-02" db="EMBL/GenBank/DDBJ databases">
        <title>Deep-cultivation of Planctomycetes and their phenomic and genomic characterization uncovers novel biology.</title>
        <authorList>
            <person name="Wiegand S."/>
            <person name="Jogler M."/>
            <person name="Boedeker C."/>
            <person name="Pinto D."/>
            <person name="Vollmers J."/>
            <person name="Rivas-Marin E."/>
            <person name="Kohn T."/>
            <person name="Peeters S.H."/>
            <person name="Heuer A."/>
            <person name="Rast P."/>
            <person name="Oberbeckmann S."/>
            <person name="Bunk B."/>
            <person name="Jeske O."/>
            <person name="Meyerdierks A."/>
            <person name="Storesund J.E."/>
            <person name="Kallscheuer N."/>
            <person name="Luecker S."/>
            <person name="Lage O.M."/>
            <person name="Pohl T."/>
            <person name="Merkel B.J."/>
            <person name="Hornburger P."/>
            <person name="Mueller R.-W."/>
            <person name="Bruemmer F."/>
            <person name="Labrenz M."/>
            <person name="Spormann A.M."/>
            <person name="Op Den Camp H."/>
            <person name="Overmann J."/>
            <person name="Amann R."/>
            <person name="Jetten M.S.M."/>
            <person name="Mascher T."/>
            <person name="Medema M.H."/>
            <person name="Devos D.P."/>
            <person name="Kaster A.-K."/>
            <person name="Ovreas L."/>
            <person name="Rohde M."/>
            <person name="Galperin M.Y."/>
            <person name="Jogler C."/>
        </authorList>
    </citation>
    <scope>NUCLEOTIDE SEQUENCE [LARGE SCALE GENOMIC DNA]</scope>
    <source>
        <strain evidence="2 3">Poly41</strain>
    </source>
</reference>